<protein>
    <recommendedName>
        <fullName evidence="2">Uncharacterized protein TP-0789 domain-containing protein</fullName>
    </recommendedName>
</protein>
<keyword evidence="1" id="KW-0732">Signal</keyword>
<dbReference type="InterPro" id="IPR033399">
    <property type="entry name" value="TP_0789-like"/>
</dbReference>
<dbReference type="Pfam" id="PF17131">
    <property type="entry name" value="LolA_like"/>
    <property type="match status" value="1"/>
</dbReference>
<proteinExistence type="predicted"/>
<organism evidence="3 4">
    <name type="scientific">Steroidobacter agaridevorans</name>
    <dbReference type="NCBI Taxonomy" id="2695856"/>
    <lineage>
        <taxon>Bacteria</taxon>
        <taxon>Pseudomonadati</taxon>
        <taxon>Pseudomonadota</taxon>
        <taxon>Gammaproteobacteria</taxon>
        <taxon>Steroidobacterales</taxon>
        <taxon>Steroidobacteraceae</taxon>
        <taxon>Steroidobacter</taxon>
    </lineage>
</organism>
<dbReference type="CDD" id="cd16329">
    <property type="entry name" value="LolA_like"/>
    <property type="match status" value="1"/>
</dbReference>
<name>A0A829YJB0_9GAMM</name>
<dbReference type="EMBL" id="BLJN01000005">
    <property type="protein sequence ID" value="GFE82928.1"/>
    <property type="molecule type" value="Genomic_DNA"/>
</dbReference>
<comment type="caution">
    <text evidence="3">The sequence shown here is derived from an EMBL/GenBank/DDBJ whole genome shotgun (WGS) entry which is preliminary data.</text>
</comment>
<accession>A0A829YJB0</accession>
<feature type="domain" description="Uncharacterized protein TP-0789" evidence="2">
    <location>
        <begin position="90"/>
        <end position="278"/>
    </location>
</feature>
<evidence type="ECO:0000313" key="4">
    <source>
        <dbReference type="Proteomes" id="UP000445000"/>
    </source>
</evidence>
<feature type="signal peptide" evidence="1">
    <location>
        <begin position="1"/>
        <end position="25"/>
    </location>
</feature>
<evidence type="ECO:0000313" key="3">
    <source>
        <dbReference type="EMBL" id="GFE82928.1"/>
    </source>
</evidence>
<evidence type="ECO:0000256" key="1">
    <source>
        <dbReference type="SAM" id="SignalP"/>
    </source>
</evidence>
<dbReference type="Gene3D" id="2.50.20.10">
    <property type="entry name" value="Lipoprotein localisation LolA/LolB/LppX"/>
    <property type="match status" value="1"/>
</dbReference>
<reference evidence="4" key="1">
    <citation type="submission" date="2020-01" db="EMBL/GenBank/DDBJ databases">
        <title>'Steroidobacter agaridevorans' sp. nov., agar-degrading bacteria isolated from rhizosphere soils.</title>
        <authorList>
            <person name="Ikenaga M."/>
            <person name="Kataoka M."/>
            <person name="Murouchi A."/>
            <person name="Katsuragi S."/>
            <person name="Sakai M."/>
        </authorList>
    </citation>
    <scope>NUCLEOTIDE SEQUENCE [LARGE SCALE GENOMIC DNA]</scope>
    <source>
        <strain evidence="4">YU21-B</strain>
    </source>
</reference>
<feature type="chain" id="PRO_5032585515" description="Uncharacterized protein TP-0789 domain-containing protein" evidence="1">
    <location>
        <begin position="26"/>
        <end position="295"/>
    </location>
</feature>
<sequence>MKTYWGAIARALAIGCLLAPLKLPAAMTGPEIMKMVDDVNRKAFTTAVVKTQLSTCKYEKSDGGIRCKDKPRVVVLEVGEKKYGDDNRDGKSIALVLEPISDKGVGMLRYEYYEADRDNENFLYLPALGKVRRLVSGSDNEDGGSFFGTEFYGDDAQARKINEFTYELLREEAYDDRPAWVIEVTPTAERAKKTAYGKIVVWVDKERKIYLKEDIYNRAGKLYRQRLYRKYTLIDDVWLSRQQTMNNLSTSRITSIDNISVTYHREVPDEVLTERSLTDFTFRERNLALLRTYYH</sequence>
<evidence type="ECO:0000259" key="2">
    <source>
        <dbReference type="Pfam" id="PF17131"/>
    </source>
</evidence>
<gene>
    <name evidence="3" type="ORF">GCM10011487_49280</name>
</gene>
<keyword evidence="4" id="KW-1185">Reference proteome</keyword>
<dbReference type="Proteomes" id="UP000445000">
    <property type="component" value="Unassembled WGS sequence"/>
</dbReference>
<dbReference type="RefSeq" id="WP_161814558.1">
    <property type="nucleotide sequence ID" value="NZ_BLJN01000005.1"/>
</dbReference>
<dbReference type="AlphaFoldDB" id="A0A829YJB0"/>